<reference evidence="7 8" key="1">
    <citation type="journal article" date="2015" name="Genome Announc.">
        <title>Draft Genome of the Euendolithic (true boring) Cyanobacterium Mastigocoleus testarum strain BC008.</title>
        <authorList>
            <person name="Guida B.S."/>
            <person name="Garcia-Pichel F."/>
        </authorList>
    </citation>
    <scope>NUCLEOTIDE SEQUENCE [LARGE SCALE GENOMIC DNA]</scope>
    <source>
        <strain evidence="7 8">BC008</strain>
    </source>
</reference>
<dbReference type="SUPFAM" id="SSF56801">
    <property type="entry name" value="Acetyl-CoA synthetase-like"/>
    <property type="match status" value="2"/>
</dbReference>
<dbReference type="GO" id="GO:0031177">
    <property type="term" value="F:phosphopantetheine binding"/>
    <property type="evidence" value="ECO:0007669"/>
    <property type="project" value="InterPro"/>
</dbReference>
<evidence type="ECO:0000313" key="8">
    <source>
        <dbReference type="Proteomes" id="UP000053372"/>
    </source>
</evidence>
<dbReference type="InterPro" id="IPR020806">
    <property type="entry name" value="PKS_PP-bd"/>
</dbReference>
<dbReference type="Pfam" id="PF13193">
    <property type="entry name" value="AMP-binding_C"/>
    <property type="match status" value="1"/>
</dbReference>
<evidence type="ECO:0000256" key="4">
    <source>
        <dbReference type="ARBA" id="ARBA00022553"/>
    </source>
</evidence>
<dbReference type="PANTHER" id="PTHR45527">
    <property type="entry name" value="NONRIBOSOMAL PEPTIDE SYNTHETASE"/>
    <property type="match status" value="1"/>
</dbReference>
<dbReference type="NCBIfam" id="TIGR01733">
    <property type="entry name" value="AA-adenyl-dom"/>
    <property type="match status" value="2"/>
</dbReference>
<dbReference type="FunFam" id="3.40.50.12780:FF:000012">
    <property type="entry name" value="Non-ribosomal peptide synthetase"/>
    <property type="match status" value="1"/>
</dbReference>
<dbReference type="InterPro" id="IPR023213">
    <property type="entry name" value="CAT-like_dom_sf"/>
</dbReference>
<dbReference type="FunFam" id="3.30.300.30:FF:000010">
    <property type="entry name" value="Enterobactin synthetase component F"/>
    <property type="match status" value="1"/>
</dbReference>
<dbReference type="SUPFAM" id="SSF47336">
    <property type="entry name" value="ACP-like"/>
    <property type="match status" value="2"/>
</dbReference>
<feature type="compositionally biased region" description="Low complexity" evidence="5">
    <location>
        <begin position="212"/>
        <end position="227"/>
    </location>
</feature>
<dbReference type="RefSeq" id="WP_058183474.1">
    <property type="nucleotide sequence ID" value="NZ_LMTZ01000055.1"/>
</dbReference>
<evidence type="ECO:0000256" key="3">
    <source>
        <dbReference type="ARBA" id="ARBA00022450"/>
    </source>
</evidence>
<dbReference type="InterPro" id="IPR045851">
    <property type="entry name" value="AMP-bd_C_sf"/>
</dbReference>
<dbReference type="Gene3D" id="3.40.50.980">
    <property type="match status" value="4"/>
</dbReference>
<dbReference type="FunFam" id="3.30.559.30:FF:000001">
    <property type="entry name" value="Non-ribosomal peptide synthetase"/>
    <property type="match status" value="1"/>
</dbReference>
<dbReference type="InterPro" id="IPR020845">
    <property type="entry name" value="AMP-binding_CS"/>
</dbReference>
<feature type="compositionally biased region" description="Polar residues" evidence="5">
    <location>
        <begin position="228"/>
        <end position="241"/>
    </location>
</feature>
<dbReference type="InterPro" id="IPR001242">
    <property type="entry name" value="Condensation_dom"/>
</dbReference>
<feature type="domain" description="Carrier" evidence="6">
    <location>
        <begin position="1049"/>
        <end position="1124"/>
    </location>
</feature>
<dbReference type="Gene3D" id="2.30.38.10">
    <property type="entry name" value="Luciferase, Domain 3"/>
    <property type="match status" value="2"/>
</dbReference>
<dbReference type="CDD" id="cd19543">
    <property type="entry name" value="DCL_NRPS"/>
    <property type="match status" value="1"/>
</dbReference>
<dbReference type="GO" id="GO:0044550">
    <property type="term" value="P:secondary metabolite biosynthetic process"/>
    <property type="evidence" value="ECO:0007669"/>
    <property type="project" value="UniProtKB-ARBA"/>
</dbReference>
<dbReference type="PROSITE" id="PS00455">
    <property type="entry name" value="AMP_BINDING"/>
    <property type="match status" value="2"/>
</dbReference>
<dbReference type="CDD" id="cd05930">
    <property type="entry name" value="A_NRPS"/>
    <property type="match status" value="1"/>
</dbReference>
<feature type="region of interest" description="Disordered" evidence="5">
    <location>
        <begin position="2002"/>
        <end position="2024"/>
    </location>
</feature>
<feature type="region of interest" description="Disordered" evidence="5">
    <location>
        <begin position="2111"/>
        <end position="2137"/>
    </location>
</feature>
<comment type="caution">
    <text evidence="7">The sequence shown here is derived from an EMBL/GenBank/DDBJ whole genome shotgun (WGS) entry which is preliminary data.</text>
</comment>
<dbReference type="FunFam" id="1.10.1200.10:FF:000016">
    <property type="entry name" value="Non-ribosomal peptide synthase"/>
    <property type="match status" value="1"/>
</dbReference>
<dbReference type="Pfam" id="PF00550">
    <property type="entry name" value="PP-binding"/>
    <property type="match status" value="2"/>
</dbReference>
<dbReference type="OrthoDB" id="9757538at2"/>
<dbReference type="Gene3D" id="3.30.300.30">
    <property type="match status" value="2"/>
</dbReference>
<dbReference type="InterPro" id="IPR010071">
    <property type="entry name" value="AA_adenyl_dom"/>
</dbReference>
<dbReference type="SUPFAM" id="SSF53474">
    <property type="entry name" value="alpha/beta-Hydrolases"/>
    <property type="match status" value="1"/>
</dbReference>
<dbReference type="FunFam" id="3.30.559.10:FF:000012">
    <property type="entry name" value="Non-ribosomal peptide synthetase"/>
    <property type="match status" value="2"/>
</dbReference>
<feature type="region of interest" description="Disordered" evidence="5">
    <location>
        <begin position="207"/>
        <end position="241"/>
    </location>
</feature>
<dbReference type="FunFam" id="3.40.50.980:FF:000001">
    <property type="entry name" value="Non-ribosomal peptide synthetase"/>
    <property type="match status" value="2"/>
</dbReference>
<dbReference type="Pfam" id="PF00501">
    <property type="entry name" value="AMP-binding"/>
    <property type="match status" value="2"/>
</dbReference>
<evidence type="ECO:0000313" key="7">
    <source>
        <dbReference type="EMBL" id="KST68574.1"/>
    </source>
</evidence>
<dbReference type="GO" id="GO:0005829">
    <property type="term" value="C:cytosol"/>
    <property type="evidence" value="ECO:0007669"/>
    <property type="project" value="TreeGrafter"/>
</dbReference>
<dbReference type="Gene3D" id="3.40.50.1820">
    <property type="entry name" value="alpha/beta hydrolase"/>
    <property type="match status" value="1"/>
</dbReference>
<dbReference type="Pfam" id="PF00668">
    <property type="entry name" value="Condensation"/>
    <property type="match status" value="2"/>
</dbReference>
<keyword evidence="8" id="KW-1185">Reference proteome</keyword>
<dbReference type="SUPFAM" id="SSF52777">
    <property type="entry name" value="CoA-dependent acyltransferases"/>
    <property type="match status" value="4"/>
</dbReference>
<dbReference type="Gene3D" id="3.30.559.10">
    <property type="entry name" value="Chloramphenicol acetyltransferase-like domain"/>
    <property type="match status" value="2"/>
</dbReference>
<dbReference type="FunFam" id="3.30.300.30:FF:000015">
    <property type="entry name" value="Nonribosomal peptide synthase SidD"/>
    <property type="match status" value="1"/>
</dbReference>
<name>A0A0V7ZVS3_9CYAN</name>
<dbReference type="InterPro" id="IPR000873">
    <property type="entry name" value="AMP-dep_synth/lig_dom"/>
</dbReference>
<accession>A0A0V7ZVS3</accession>
<dbReference type="PROSITE" id="PS00012">
    <property type="entry name" value="PHOSPHOPANTETHEINE"/>
    <property type="match status" value="1"/>
</dbReference>
<dbReference type="Pfam" id="PF00975">
    <property type="entry name" value="Thioesterase"/>
    <property type="match status" value="1"/>
</dbReference>
<evidence type="ECO:0000256" key="1">
    <source>
        <dbReference type="ARBA" id="ARBA00001957"/>
    </source>
</evidence>
<protein>
    <recommendedName>
        <fullName evidence="6">Carrier domain-containing protein</fullName>
    </recommendedName>
</protein>
<feature type="domain" description="Carrier" evidence="6">
    <location>
        <begin position="2196"/>
        <end position="2271"/>
    </location>
</feature>
<evidence type="ECO:0000256" key="2">
    <source>
        <dbReference type="ARBA" id="ARBA00006432"/>
    </source>
</evidence>
<dbReference type="InterPro" id="IPR036736">
    <property type="entry name" value="ACP-like_sf"/>
</dbReference>
<dbReference type="Gene3D" id="1.10.1200.10">
    <property type="entry name" value="ACP-like"/>
    <property type="match status" value="2"/>
</dbReference>
<comment type="similarity">
    <text evidence="2">Belongs to the ATP-dependent AMP-binding enzyme family.</text>
</comment>
<dbReference type="GO" id="GO:0003824">
    <property type="term" value="F:catalytic activity"/>
    <property type="evidence" value="ECO:0007669"/>
    <property type="project" value="InterPro"/>
</dbReference>
<dbReference type="InterPro" id="IPR025110">
    <property type="entry name" value="AMP-bd_C"/>
</dbReference>
<dbReference type="PROSITE" id="PS50075">
    <property type="entry name" value="CARRIER"/>
    <property type="match status" value="2"/>
</dbReference>
<dbReference type="Gene3D" id="3.30.559.30">
    <property type="entry name" value="Nonribosomal peptide synthetase, condensation domain"/>
    <property type="match status" value="2"/>
</dbReference>
<dbReference type="InterPro" id="IPR001031">
    <property type="entry name" value="Thioesterase"/>
</dbReference>
<dbReference type="GO" id="GO:0072330">
    <property type="term" value="P:monocarboxylic acid biosynthetic process"/>
    <property type="evidence" value="ECO:0007669"/>
    <property type="project" value="UniProtKB-ARBA"/>
</dbReference>
<dbReference type="InterPro" id="IPR029058">
    <property type="entry name" value="AB_hydrolase_fold"/>
</dbReference>
<proteinExistence type="inferred from homology"/>
<sequence length="2559" mass="288104">MDDIADIYELSPLQQGMLFHSLRSPQSGMYFEQLSCTIDGKINLRAFKQAWEKLVSRHPILRSSFHWEEVDKPLQVVHTTVELTWTEHDWQNLSLSEQQERLENFLQAERDQGFELEEAPLMRLALIQLGAENYKFVWNHHHLLVDGWCLPILFKEVLAFYQACDRGEDLHLPTPRPYRDYILWLQQQDMSLAQTWAEQTLKGFHTPTPLIKNSSKNSSNHSSEHNSTTPETDTPETYQEQQIELDRELTASLQSFARQHHLTLSTLIQGAWALLLSRYSGEQDVLFGTTVSGRPSSLKGVESMVGPFINTLPVRVQVEPQTELLPWFKELQASQVEREQYSYASLVDIHGWSEVPRETPLFESLVVFENYPVDSSLSKSSDSIKFGRVQAVERTNYPLTVVAGIVEELSMRIIYDRERFDAGTIERMMGHFQTLLAEITNNPQQQLGKLSLLTKAEKHQLLFEWNATQVEYPRNKSIHQLFEEQVEKTPNAVAIATPLRSITVVFKEQKLINPPLSPLVRGIREIKDRSFSPLSRGVGGISNFIGMSYHELNIRANQLAHYLQNLNLQNLNLQNTGVKEEVLVGLCVERTTPEMLVAMLAILKAGGAYVPLDPSYPPERLKLMLLNAQVKVLITQYKWITKLPETEARLVCVDTDWEVISQQSTQNPVNRVKSDRLACVIYTSGSTGKPKGVAIPHRAIARLLLNANYIQIDSTDNIAQVSNISFDAATLEIWGALLHGAKLVIIDRDTVLSPHDFANCIRDREISILFLTTALFERLSSLIPQAFQSLRYLMFGGETVNPQRVREVLKNNPPQKLLHLYGPAESTTLASWYLVKSVSPNATNLPIGKPISNTQIYILDRQLQPVPIGVPGELYIGGDGLAREYLNRPELTAEKFIVQTRHNVETLHATSLQGLRLYKTGDLAKYLPDGNIEYLGRIDNQVKIRGFRVELGEIEAVLSQHSGVRESVIATQKDTLGNQSLVAYVTLLQQSLNLDDLRSFLIAKLPEYMVPSAFVELETLPLTPNGKVNRSALPTPDITAFTRSNQFIAPHTPTQELLATIWAEVLGLKQIGIHDNFFALGGHSLLATQLISRVREAFCVEIPLSSLFTNPTIEQLSLAIETEHQIDSGLKLTAIEPVDREEINTHLPLSFAQQRLWFLHQLEGSSAAYNMPAAVKLNGNLEISALEQALTEIVQRHEVLRTSFKVVNGSPVQVINPNQSLSLPLINLQHLPENEKTAEVKRLAIAESQQPFDLSKSPLLRATIVQLGNESHVLLLTMHHIASDGWSIGIFIQELSTLYQALSQGKPLSTATQSLAPLPIQYADFAHWQRKWLTGEVWENQLKYWKQQLADAPQILELPTDRPRPPVQTFRGSTHQFELDRKLTQQLKTLSQSSGTTLFMTLFAGFAILLSRYSNQKDIAIGSPIANRNHREVESLIGFFVNTLILRTNLEDNPSFSDLLTQVRQVALDAYAHQDLPFEKLVEELQSGRNLDRNPLVQIVFTLQNGSTSSWELENLSLTQLELDYQTVRFDLEVHLWEVGEQLDGYLVYNTDLFNKTTITQIANNFQTLLKAIVADPEQQVFSLPLLTVDERHQLLNRWNDTEINYPQDRCVHQLFEKQVEQNPRAVAVVCEEQQLSYEELNTRSNQLAHYLQSLGVGAETLVGICVERSLDTIVGILAILKAGGAYVPLDPSYPKARLGYMLSDSQVSVLLTQQKLVPELPDYQGKLICLDTDWESISQASKENLVVNITPENSAYVIYTSGSTGKPKGVLITHKNLLNLIFWHQETFAITSSDRATQLAGNAFDASVWEIWPYLTVGASLYLVKPELLKSALNLQQRLIDQKIAIAFVPTPLAEELFSLEWPQNTALRTMLIGGDRLHQYPANTLPFQVINNYGPTENTVVTTSGLVVNPNLGKTSPHNISPPIGRPIANTQVYILDEYLQPLPIGVPGELCISGASLARGYLNRPELTAEKFITNPFIETLQRLNADAAGSVRSLHGASVQKPIASPQSPIASRKSPTPKLYKTGDRARYLPDGNIEFLGRIDHQVTLRGFRVELGEIESVLLQHPGVQNVIVEMRHARMHHERLDPTSPQEDKRLVAYIVPNTENQSLQTQLNQPQTEYTSHKGTPYEETYSRSPQLIPKLRNYLKQTLPHYMVPSAFVMLSALPLTSNGKIDRKALPTPETDNNREIPFVAPRDRLESELAQIWSEILDVRLIGVRDNFFDLGGHSLLSVRLMDRVKQKFAKNLSLATLFQNPTIEHLADFLRQETESLPHSPLVPINSGGSKQPFFCVPGAGGNVIYFYDLVRHLSPEQPFYGLQALGLDGISQPLTNIADIATYYIKAIQTVQPQGPYLLGGHSFGAKIAFEISQQLQSQGHEVSLLAIFDAPTPLFSDRPVGVDWDDVEWFSQIASVIERLLGEKLQVSTEVLQSLTLEQQFNYFHQQLQTVNLLPSGEVGKQQARGLVRVYQASCQANYELPKKIYPTKILLFRANESNFAETQSQEFSQEFSQTLADPTWGWKEFSSQPVDIYTIPGDHITMMSEPHVRILAKYLGQTL</sequence>
<dbReference type="NCBIfam" id="NF003417">
    <property type="entry name" value="PRK04813.1"/>
    <property type="match status" value="3"/>
</dbReference>
<dbReference type="PANTHER" id="PTHR45527:SF1">
    <property type="entry name" value="FATTY ACID SYNTHASE"/>
    <property type="match status" value="1"/>
</dbReference>
<dbReference type="SMART" id="SM00823">
    <property type="entry name" value="PKS_PP"/>
    <property type="match status" value="2"/>
</dbReference>
<organism evidence="7 8">
    <name type="scientific">Mastigocoleus testarum BC008</name>
    <dbReference type="NCBI Taxonomy" id="371196"/>
    <lineage>
        <taxon>Bacteria</taxon>
        <taxon>Bacillati</taxon>
        <taxon>Cyanobacteriota</taxon>
        <taxon>Cyanophyceae</taxon>
        <taxon>Nostocales</taxon>
        <taxon>Hapalosiphonaceae</taxon>
        <taxon>Mastigocoleus</taxon>
    </lineage>
</organism>
<dbReference type="InterPro" id="IPR009081">
    <property type="entry name" value="PP-bd_ACP"/>
</dbReference>
<feature type="compositionally biased region" description="Polar residues" evidence="5">
    <location>
        <begin position="2111"/>
        <end position="2127"/>
    </location>
</feature>
<evidence type="ECO:0000256" key="5">
    <source>
        <dbReference type="SAM" id="MobiDB-lite"/>
    </source>
</evidence>
<dbReference type="FunFam" id="1.10.1200.10:FF:000005">
    <property type="entry name" value="Nonribosomal peptide synthetase 1"/>
    <property type="match status" value="1"/>
</dbReference>
<keyword evidence="3" id="KW-0596">Phosphopantetheine</keyword>
<dbReference type="GO" id="GO:0043041">
    <property type="term" value="P:amino acid activation for nonribosomal peptide biosynthetic process"/>
    <property type="evidence" value="ECO:0007669"/>
    <property type="project" value="TreeGrafter"/>
</dbReference>
<gene>
    <name evidence="7" type="ORF">BC008_33515</name>
</gene>
<dbReference type="CDD" id="cd12117">
    <property type="entry name" value="A_NRPS_Srf_like"/>
    <property type="match status" value="1"/>
</dbReference>
<keyword evidence="4" id="KW-0597">Phosphoprotein</keyword>
<dbReference type="InterPro" id="IPR006162">
    <property type="entry name" value="Ppantetheine_attach_site"/>
</dbReference>
<evidence type="ECO:0000259" key="6">
    <source>
        <dbReference type="PROSITE" id="PS50075"/>
    </source>
</evidence>
<dbReference type="Proteomes" id="UP000053372">
    <property type="component" value="Unassembled WGS sequence"/>
</dbReference>
<comment type="cofactor">
    <cofactor evidence="1">
        <name>pantetheine 4'-phosphate</name>
        <dbReference type="ChEBI" id="CHEBI:47942"/>
    </cofactor>
</comment>
<dbReference type="CDD" id="cd19531">
    <property type="entry name" value="LCL_NRPS-like"/>
    <property type="match status" value="1"/>
</dbReference>
<dbReference type="EMBL" id="LMTZ01000055">
    <property type="protein sequence ID" value="KST68574.1"/>
    <property type="molecule type" value="Genomic_DNA"/>
</dbReference>
<dbReference type="GO" id="GO:0008610">
    <property type="term" value="P:lipid biosynthetic process"/>
    <property type="evidence" value="ECO:0007669"/>
    <property type="project" value="UniProtKB-ARBA"/>
</dbReference>